<dbReference type="Gene3D" id="2.180.10.10">
    <property type="entry name" value="RHS repeat-associated core"/>
    <property type="match status" value="1"/>
</dbReference>
<evidence type="ECO:0000313" key="2">
    <source>
        <dbReference type="EMBL" id="MDE8650495.1"/>
    </source>
</evidence>
<dbReference type="InterPro" id="IPR031325">
    <property type="entry name" value="RHS_repeat"/>
</dbReference>
<evidence type="ECO:0000313" key="3">
    <source>
        <dbReference type="Proteomes" id="UP001216253"/>
    </source>
</evidence>
<dbReference type="NCBIfam" id="TIGR01643">
    <property type="entry name" value="YD_repeat_2x"/>
    <property type="match status" value="1"/>
</dbReference>
<comment type="caution">
    <text evidence="2">The sequence shown here is derived from an EMBL/GenBank/DDBJ whole genome shotgun (WGS) entry which is preliminary data.</text>
</comment>
<keyword evidence="3" id="KW-1185">Reference proteome</keyword>
<reference evidence="2 3" key="1">
    <citation type="submission" date="2023-03" db="EMBL/GenBank/DDBJ databases">
        <title>NovoSphingobium album sp. nov. isolated from polycyclic aromatic hydrocarbons- and heavy-metal polluted soil.</title>
        <authorList>
            <person name="Liu Z."/>
            <person name="Wang K."/>
        </authorList>
    </citation>
    <scope>NUCLEOTIDE SEQUENCE [LARGE SCALE GENOMIC DNA]</scope>
    <source>
        <strain evidence="2 3">H3SJ31-1</strain>
    </source>
</reference>
<feature type="chain" id="PRO_5047137738" evidence="1">
    <location>
        <begin position="23"/>
        <end position="89"/>
    </location>
</feature>
<dbReference type="EMBL" id="JARESE010000003">
    <property type="protein sequence ID" value="MDE8650495.1"/>
    <property type="molecule type" value="Genomic_DNA"/>
</dbReference>
<accession>A0ABT5WKE3</accession>
<proteinExistence type="predicted"/>
<keyword evidence="1" id="KW-0732">Signal</keyword>
<name>A0ABT5WKE3_9SPHN</name>
<dbReference type="InterPro" id="IPR006530">
    <property type="entry name" value="YD"/>
</dbReference>
<evidence type="ECO:0000256" key="1">
    <source>
        <dbReference type="SAM" id="SignalP"/>
    </source>
</evidence>
<gene>
    <name evidence="2" type="ORF">PYV00_02030</name>
</gene>
<feature type="signal peptide" evidence="1">
    <location>
        <begin position="1"/>
        <end position="22"/>
    </location>
</feature>
<dbReference type="Pfam" id="PF05593">
    <property type="entry name" value="RHS_repeat"/>
    <property type="match status" value="1"/>
</dbReference>
<sequence>MGKLALVICTLFGSVLASVAHASSTTTYTYDALGRLTATSTTGTVANGAQMSIGYDAAGNRTIYVVTGSVSQAIVVPLNGLQIILLPAN</sequence>
<organism evidence="2 3">
    <name type="scientific">Novosphingobium album</name>
    <name type="common">ex Liu et al. 2023</name>
    <dbReference type="NCBI Taxonomy" id="3031130"/>
    <lineage>
        <taxon>Bacteria</taxon>
        <taxon>Pseudomonadati</taxon>
        <taxon>Pseudomonadota</taxon>
        <taxon>Alphaproteobacteria</taxon>
        <taxon>Sphingomonadales</taxon>
        <taxon>Sphingomonadaceae</taxon>
        <taxon>Novosphingobium</taxon>
    </lineage>
</organism>
<protein>
    <submittedName>
        <fullName evidence="2">RHS repeat protein</fullName>
    </submittedName>
</protein>
<dbReference type="Proteomes" id="UP001216253">
    <property type="component" value="Unassembled WGS sequence"/>
</dbReference>